<dbReference type="InterPro" id="IPR052762">
    <property type="entry name" value="PCW_deacetylase/CE"/>
</dbReference>
<sequence>MKQLFFVFVFFLLGSNGWAQSKFIPASNTYIRYVGRFDFSNPQEVRFDWSGVYIQFSFRSAECSVKMSDTGHNYYNVFVDDQPVKIFDVKSDTTLVLGSELGTQIHNVQIYKRTEGNQGLGTFKGILLSENGEMLPWKEIPVRKIEFIGNSITCGYGTEGLSKGEHFKPSTENNYQSYAPIMARAFNADYHIVAHSGEGVVRNYGYKEKVSPTGTMPARFNRLFDEKDSPSWNFDQWKPDLVVINLGTNDFSTQPFPDKVVFKKGYENLINDVRKQYGDLPIFCIVGPMIDEPCYSYVKEMVEDFRNVAQKKNIYFVGIPSYLTNPEKDLGSDYHPNYSGQRKMAAHVLPVISSVLGWDYKNSEL</sequence>
<evidence type="ECO:0000259" key="3">
    <source>
        <dbReference type="Pfam" id="PF17996"/>
    </source>
</evidence>
<dbReference type="SUPFAM" id="SSF52266">
    <property type="entry name" value="SGNH hydrolase"/>
    <property type="match status" value="1"/>
</dbReference>
<accession>A0A5K7S5C5</accession>
<evidence type="ECO:0000313" key="5">
    <source>
        <dbReference type="Proteomes" id="UP001193389"/>
    </source>
</evidence>
<dbReference type="AlphaFoldDB" id="A0A5K7S5C5"/>
<dbReference type="Pfam" id="PF13472">
    <property type="entry name" value="Lipase_GDSL_2"/>
    <property type="match status" value="1"/>
</dbReference>
<protein>
    <submittedName>
        <fullName evidence="4">Endoglucanase E</fullName>
    </submittedName>
</protein>
<evidence type="ECO:0000313" key="4">
    <source>
        <dbReference type="EMBL" id="BBE16554.1"/>
    </source>
</evidence>
<dbReference type="PANTHER" id="PTHR37834:SF2">
    <property type="entry name" value="ESTERASE, SGNH HYDROLASE-TYPE"/>
    <property type="match status" value="1"/>
</dbReference>
<dbReference type="Pfam" id="PF17996">
    <property type="entry name" value="CE2_N"/>
    <property type="match status" value="1"/>
</dbReference>
<name>A0A5K7S5C5_9BACT</name>
<dbReference type="CDD" id="cd01831">
    <property type="entry name" value="Endoglucanase_E_like"/>
    <property type="match status" value="1"/>
</dbReference>
<dbReference type="InterPro" id="IPR037461">
    <property type="entry name" value="CtCE2-like_dom"/>
</dbReference>
<dbReference type="Gene3D" id="2.60.120.260">
    <property type="entry name" value="Galactose-binding domain-like"/>
    <property type="match status" value="1"/>
</dbReference>
<keyword evidence="1" id="KW-0732">Signal</keyword>
<reference evidence="4" key="1">
    <citation type="journal article" date="2020" name="Int. J. Syst. Evol. Microbiol.">
        <title>Aquipluma nitroreducens gen. nov. sp. nov., a novel facultatively anaerobic bacterium isolated from a freshwater lake.</title>
        <authorList>
            <person name="Watanabe M."/>
            <person name="Kojima H."/>
            <person name="Fukui M."/>
        </authorList>
    </citation>
    <scope>NUCLEOTIDE SEQUENCE</scope>
    <source>
        <strain evidence="4">MeG22</strain>
    </source>
</reference>
<dbReference type="InterPro" id="IPR036514">
    <property type="entry name" value="SGNH_hydro_sf"/>
</dbReference>
<proteinExistence type="predicted"/>
<gene>
    <name evidence="4" type="ORF">AQPE_0694</name>
</gene>
<dbReference type="EMBL" id="AP018694">
    <property type="protein sequence ID" value="BBE16554.1"/>
    <property type="molecule type" value="Genomic_DNA"/>
</dbReference>
<feature type="domain" description="SGNH hydrolase-type esterase" evidence="2">
    <location>
        <begin position="147"/>
        <end position="342"/>
    </location>
</feature>
<dbReference type="RefSeq" id="WP_318349618.1">
    <property type="nucleotide sequence ID" value="NZ_AP018694.1"/>
</dbReference>
<evidence type="ECO:0000259" key="2">
    <source>
        <dbReference type="Pfam" id="PF13472"/>
    </source>
</evidence>
<dbReference type="PANTHER" id="PTHR37834">
    <property type="entry name" value="GDSL-LIKE LIPASE/ACYLHYDROLASE DOMAIN PROTEIN (AFU_ORTHOLOGUE AFUA_2G00620)"/>
    <property type="match status" value="1"/>
</dbReference>
<dbReference type="InterPro" id="IPR013830">
    <property type="entry name" value="SGNH_hydro"/>
</dbReference>
<dbReference type="GO" id="GO:0052689">
    <property type="term" value="F:carboxylic ester hydrolase activity"/>
    <property type="evidence" value="ECO:0007669"/>
    <property type="project" value="InterPro"/>
</dbReference>
<keyword evidence="5" id="KW-1185">Reference proteome</keyword>
<dbReference type="InterPro" id="IPR040794">
    <property type="entry name" value="CE2_N"/>
</dbReference>
<dbReference type="KEGG" id="anf:AQPE_0694"/>
<dbReference type="Gene3D" id="3.40.50.1110">
    <property type="entry name" value="SGNH hydrolase"/>
    <property type="match status" value="1"/>
</dbReference>
<feature type="domain" description="Carbohydrate esterase 2 N-terminal" evidence="3">
    <location>
        <begin position="33"/>
        <end position="136"/>
    </location>
</feature>
<dbReference type="Proteomes" id="UP001193389">
    <property type="component" value="Chromosome"/>
</dbReference>
<feature type="chain" id="PRO_5024342025" evidence="1">
    <location>
        <begin position="20"/>
        <end position="365"/>
    </location>
</feature>
<feature type="signal peptide" evidence="1">
    <location>
        <begin position="1"/>
        <end position="19"/>
    </location>
</feature>
<evidence type="ECO:0000256" key="1">
    <source>
        <dbReference type="SAM" id="SignalP"/>
    </source>
</evidence>
<organism evidence="4 5">
    <name type="scientific">Aquipluma nitroreducens</name>
    <dbReference type="NCBI Taxonomy" id="2010828"/>
    <lineage>
        <taxon>Bacteria</taxon>
        <taxon>Pseudomonadati</taxon>
        <taxon>Bacteroidota</taxon>
        <taxon>Bacteroidia</taxon>
        <taxon>Marinilabiliales</taxon>
        <taxon>Prolixibacteraceae</taxon>
        <taxon>Aquipluma</taxon>
    </lineage>
</organism>